<organism evidence="1 2">
    <name type="scientific">Geranomyces variabilis</name>
    <dbReference type="NCBI Taxonomy" id="109894"/>
    <lineage>
        <taxon>Eukaryota</taxon>
        <taxon>Fungi</taxon>
        <taxon>Fungi incertae sedis</taxon>
        <taxon>Chytridiomycota</taxon>
        <taxon>Chytridiomycota incertae sedis</taxon>
        <taxon>Chytridiomycetes</taxon>
        <taxon>Spizellomycetales</taxon>
        <taxon>Powellomycetaceae</taxon>
        <taxon>Geranomyces</taxon>
    </lineage>
</organism>
<keyword evidence="2" id="KW-1185">Reference proteome</keyword>
<proteinExistence type="predicted"/>
<dbReference type="AlphaFoldDB" id="A0AAD5TH71"/>
<evidence type="ECO:0008006" key="3">
    <source>
        <dbReference type="Google" id="ProtNLM"/>
    </source>
</evidence>
<protein>
    <recommendedName>
        <fullName evidence="3">C3H1-type domain-containing protein</fullName>
    </recommendedName>
</protein>
<name>A0AAD5TH71_9FUNG</name>
<reference evidence="1" key="1">
    <citation type="submission" date="2020-05" db="EMBL/GenBank/DDBJ databases">
        <title>Phylogenomic resolution of chytrid fungi.</title>
        <authorList>
            <person name="Stajich J.E."/>
            <person name="Amses K."/>
            <person name="Simmons R."/>
            <person name="Seto K."/>
            <person name="Myers J."/>
            <person name="Bonds A."/>
            <person name="Quandt C.A."/>
            <person name="Barry K."/>
            <person name="Liu P."/>
            <person name="Grigoriev I."/>
            <person name="Longcore J.E."/>
            <person name="James T.Y."/>
        </authorList>
    </citation>
    <scope>NUCLEOTIDE SEQUENCE</scope>
    <source>
        <strain evidence="1">JEL0379</strain>
    </source>
</reference>
<sequence>MVLSFEPVELLSPPVPVKITLGRTLKKVVEDSSIRFRVPTMACWRDLNPEDLTGKQLYSLALICVPPEKERNTGAKLYDFNKFCSYRQKIQEHFSSLGCVHVQTFLEYKQGIDVMKTVEASAGCENFDQLEDVSEISSDEFAMEMAPDWQVVAPKQRRQVQQYSDLCVHDFRCRNGMRCQYKHSPEQEFFKEHPDPQRRRHYKIKPCWHEGGCRKEHTGWMNVKMRARPDQCYLGGESDGRNADGSPP</sequence>
<evidence type="ECO:0000313" key="1">
    <source>
        <dbReference type="EMBL" id="KAJ3168735.1"/>
    </source>
</evidence>
<gene>
    <name evidence="1" type="ORF">HDU87_000938</name>
</gene>
<evidence type="ECO:0000313" key="2">
    <source>
        <dbReference type="Proteomes" id="UP001212152"/>
    </source>
</evidence>
<accession>A0AAD5TH71</accession>
<comment type="caution">
    <text evidence="1">The sequence shown here is derived from an EMBL/GenBank/DDBJ whole genome shotgun (WGS) entry which is preliminary data.</text>
</comment>
<dbReference type="Proteomes" id="UP001212152">
    <property type="component" value="Unassembled WGS sequence"/>
</dbReference>
<dbReference type="EMBL" id="JADGJQ010000116">
    <property type="protein sequence ID" value="KAJ3168735.1"/>
    <property type="molecule type" value="Genomic_DNA"/>
</dbReference>